<accession>A0ABS3YBQ0</accession>
<dbReference type="InterPro" id="IPR012944">
    <property type="entry name" value="SusD_RagB_dom"/>
</dbReference>
<dbReference type="PROSITE" id="PS51257">
    <property type="entry name" value="PROKAR_LIPOPROTEIN"/>
    <property type="match status" value="1"/>
</dbReference>
<keyword evidence="5" id="KW-0998">Cell outer membrane</keyword>
<keyword evidence="4" id="KW-0472">Membrane</keyword>
<dbReference type="RefSeq" id="WP_209144275.1">
    <property type="nucleotide sequence ID" value="NZ_JAGHKP010000001.1"/>
</dbReference>
<name>A0ABS3YBQ0_9BACT</name>
<comment type="caution">
    <text evidence="8">The sequence shown here is derived from an EMBL/GenBank/DDBJ whole genome shotgun (WGS) entry which is preliminary data.</text>
</comment>
<protein>
    <submittedName>
        <fullName evidence="8">RagB/SusD family nutrient uptake outer membrane protein</fullName>
    </submittedName>
</protein>
<dbReference type="Proteomes" id="UP000679126">
    <property type="component" value="Unassembled WGS sequence"/>
</dbReference>
<dbReference type="SUPFAM" id="SSF48452">
    <property type="entry name" value="TPR-like"/>
    <property type="match status" value="1"/>
</dbReference>
<keyword evidence="3" id="KW-0732">Signal</keyword>
<comment type="subcellular location">
    <subcellularLocation>
        <location evidence="1">Cell outer membrane</location>
    </subcellularLocation>
</comment>
<gene>
    <name evidence="8" type="ORF">J7I43_06055</name>
</gene>
<comment type="similarity">
    <text evidence="2">Belongs to the SusD family.</text>
</comment>
<keyword evidence="9" id="KW-1185">Reference proteome</keyword>
<dbReference type="InterPro" id="IPR011990">
    <property type="entry name" value="TPR-like_helical_dom_sf"/>
</dbReference>
<dbReference type="InterPro" id="IPR033985">
    <property type="entry name" value="SusD-like_N"/>
</dbReference>
<feature type="domain" description="SusD-like N-terminal" evidence="7">
    <location>
        <begin position="24"/>
        <end position="241"/>
    </location>
</feature>
<evidence type="ECO:0000259" key="7">
    <source>
        <dbReference type="Pfam" id="PF14322"/>
    </source>
</evidence>
<reference evidence="9" key="1">
    <citation type="submission" date="2021-03" db="EMBL/GenBank/DDBJ databases">
        <title>Assistant Professor.</title>
        <authorList>
            <person name="Huq M.A."/>
        </authorList>
    </citation>
    <scope>NUCLEOTIDE SEQUENCE [LARGE SCALE GENOMIC DNA]</scope>
    <source>
        <strain evidence="9">MAH-28</strain>
    </source>
</reference>
<evidence type="ECO:0000256" key="1">
    <source>
        <dbReference type="ARBA" id="ARBA00004442"/>
    </source>
</evidence>
<proteinExistence type="inferred from homology"/>
<evidence type="ECO:0000313" key="8">
    <source>
        <dbReference type="EMBL" id="MBO9151763.1"/>
    </source>
</evidence>
<evidence type="ECO:0000256" key="4">
    <source>
        <dbReference type="ARBA" id="ARBA00023136"/>
    </source>
</evidence>
<dbReference type="EMBL" id="JAGHKP010000001">
    <property type="protein sequence ID" value="MBO9151763.1"/>
    <property type="molecule type" value="Genomic_DNA"/>
</dbReference>
<evidence type="ECO:0000256" key="3">
    <source>
        <dbReference type="ARBA" id="ARBA00022729"/>
    </source>
</evidence>
<evidence type="ECO:0000313" key="9">
    <source>
        <dbReference type="Proteomes" id="UP000679126"/>
    </source>
</evidence>
<evidence type="ECO:0000256" key="5">
    <source>
        <dbReference type="ARBA" id="ARBA00023237"/>
    </source>
</evidence>
<sequence length="560" mass="62070">MKKNIPYMALLAGGLALTAGCGKDFLDTKIDTNATPSTIITDRATLYTFGNAFYASLPYGFSAIDNNLFAAVSDEAQQTNPVNDVQVFNQGSLNAASNPDEASYKRLYEGIRAANFYLEYSTGWREFIARNRDTVADVTNYNRDKLFIHWYRGEAHIARAYYYAELIKRYGRVQFIETTYAQNPNAALPQKSYDEIVDWIVSEIDTYKDSLVSNWRVAGYADQDGRFSRGSALALKSRVLLYAASPLNNPTNDVSRWERAAAAARDLLAATELDYALHTGGYGSYFMGNNPLTSKETILAVRRPAGNSPEMLNYPISTPGGRSGVTPSHNLVAAYEYTGAPDPADPYKNRDPRLAASIVTNGSNWNGRMIDQSPGGADDMAKTNSSKTGYYLKKFLTDQLNLTQGGTAQHNWVLFRYAEVLLNYAEAMNEAYGPDQAPAGFPYSARAALQLVRDRASASLPVVVAASKNEFRVAVKHERRVELAFEDHRYWDLLRWKDAAGVLNQPLLGVTVGRNPDNTFSYTVTQVTPRVFRDPAMYRYPFSQAEVAAAKGAITQNTGY</sequence>
<evidence type="ECO:0000259" key="6">
    <source>
        <dbReference type="Pfam" id="PF07980"/>
    </source>
</evidence>
<dbReference type="Pfam" id="PF07980">
    <property type="entry name" value="SusD_RagB"/>
    <property type="match status" value="1"/>
</dbReference>
<feature type="domain" description="RagB/SusD" evidence="6">
    <location>
        <begin position="314"/>
        <end position="560"/>
    </location>
</feature>
<dbReference type="Gene3D" id="1.25.40.390">
    <property type="match status" value="1"/>
</dbReference>
<organism evidence="8 9">
    <name type="scientific">Chitinophaga chungangae</name>
    <dbReference type="NCBI Taxonomy" id="2821488"/>
    <lineage>
        <taxon>Bacteria</taxon>
        <taxon>Pseudomonadati</taxon>
        <taxon>Bacteroidota</taxon>
        <taxon>Chitinophagia</taxon>
        <taxon>Chitinophagales</taxon>
        <taxon>Chitinophagaceae</taxon>
        <taxon>Chitinophaga</taxon>
    </lineage>
</organism>
<evidence type="ECO:0000256" key="2">
    <source>
        <dbReference type="ARBA" id="ARBA00006275"/>
    </source>
</evidence>
<dbReference type="Pfam" id="PF14322">
    <property type="entry name" value="SusD-like_3"/>
    <property type="match status" value="1"/>
</dbReference>